<accession>A0ABT7STQ8</accession>
<name>A0ABT7STQ8_9ALTE</name>
<dbReference type="PANTHER" id="PTHR43656">
    <property type="entry name" value="BINDING OXIDOREDUCTASE, PUTATIVE (AFU_ORTHOLOGUE AFUA_2G08260)-RELATED"/>
    <property type="match status" value="1"/>
</dbReference>
<gene>
    <name evidence="4" type="ORF">QTP81_03070</name>
</gene>
<dbReference type="EMBL" id="JAUCBP010000002">
    <property type="protein sequence ID" value="MDM7859587.1"/>
    <property type="molecule type" value="Genomic_DNA"/>
</dbReference>
<dbReference type="InterPro" id="IPR051799">
    <property type="entry name" value="NADH_flavin_oxidoreductase"/>
</dbReference>
<feature type="domain" description="NADH:flavin oxidoreductase/NADH oxidase N-terminal" evidence="3">
    <location>
        <begin position="16"/>
        <end position="338"/>
    </location>
</feature>
<evidence type="ECO:0000256" key="1">
    <source>
        <dbReference type="ARBA" id="ARBA00022630"/>
    </source>
</evidence>
<dbReference type="SUPFAM" id="SSF51395">
    <property type="entry name" value="FMN-linked oxidoreductases"/>
    <property type="match status" value="1"/>
</dbReference>
<dbReference type="Pfam" id="PF00724">
    <property type="entry name" value="Oxidored_FMN"/>
    <property type="match status" value="1"/>
</dbReference>
<evidence type="ECO:0000256" key="2">
    <source>
        <dbReference type="ARBA" id="ARBA00023002"/>
    </source>
</evidence>
<dbReference type="Gene3D" id="3.20.20.70">
    <property type="entry name" value="Aldolase class I"/>
    <property type="match status" value="1"/>
</dbReference>
<protein>
    <submittedName>
        <fullName evidence="4">NADH:flavin oxidoreductase/NADH oxidase family protein</fullName>
    </submittedName>
</protein>
<dbReference type="RefSeq" id="WP_289363647.1">
    <property type="nucleotide sequence ID" value="NZ_JAUCBP010000002.1"/>
</dbReference>
<evidence type="ECO:0000313" key="5">
    <source>
        <dbReference type="Proteomes" id="UP001234343"/>
    </source>
</evidence>
<keyword evidence="1" id="KW-0285">Flavoprotein</keyword>
<evidence type="ECO:0000259" key="3">
    <source>
        <dbReference type="Pfam" id="PF00724"/>
    </source>
</evidence>
<dbReference type="CDD" id="cd04733">
    <property type="entry name" value="OYE_like_2_FMN"/>
    <property type="match status" value="1"/>
</dbReference>
<proteinExistence type="predicted"/>
<dbReference type="InterPro" id="IPR001155">
    <property type="entry name" value="OxRdtase_FMN_N"/>
</dbReference>
<sequence length="426" mass="47274">MTSTLAQSLPLPCGAVLHNRLGKSAMTEGLADPQDRPTKQHEQLYRTWSRGGTGLHITGNVMIDRRYLERAGNVVLEDERDLATFTSWAEAGMVGGNHLWVQLNHPGRQCPRMVNTKPLAPSDIQLSMLGNFGKPRPMTKDDIHEVVTRFARSAGLVKQAGFSGVQIHCAHGYLLSQFLSPKINQRNDEYGGSLANRARIIREIIAAVRKAVGNDFPIAVKLNSSDFQKGGFSLEDCEQVARWLAEDGIDLLEISGGTYEQLSLIGVEPTDVRESTRKREAYFIEYADRIKAAANVPLMVTGGFRSRDVMERVINEGEVDLIGLARPLCTQPDCSQKLIAGEIEAIDDYEHNLVLGTGFWGNNSSLNLIKAINSFGQVGFYYYQMIRLAAGQQPDTNLGVFRSFVKHMLNDTRLNIKRKRARQSAA</sequence>
<keyword evidence="2" id="KW-0560">Oxidoreductase</keyword>
<comment type="caution">
    <text evidence="4">The sequence shown here is derived from an EMBL/GenBank/DDBJ whole genome shotgun (WGS) entry which is preliminary data.</text>
</comment>
<organism evidence="4 5">
    <name type="scientific">Alteromonas arenosi</name>
    <dbReference type="NCBI Taxonomy" id="3055817"/>
    <lineage>
        <taxon>Bacteria</taxon>
        <taxon>Pseudomonadati</taxon>
        <taxon>Pseudomonadota</taxon>
        <taxon>Gammaproteobacteria</taxon>
        <taxon>Alteromonadales</taxon>
        <taxon>Alteromonadaceae</taxon>
        <taxon>Alteromonas/Salinimonas group</taxon>
        <taxon>Alteromonas</taxon>
    </lineage>
</organism>
<keyword evidence="5" id="KW-1185">Reference proteome</keyword>
<reference evidence="4 5" key="1">
    <citation type="submission" date="2023-06" db="EMBL/GenBank/DDBJ databases">
        <title>Alteromonas sp. ASW11-36 isolated from intertidal sand.</title>
        <authorList>
            <person name="Li Y."/>
        </authorList>
    </citation>
    <scope>NUCLEOTIDE SEQUENCE [LARGE SCALE GENOMIC DNA]</scope>
    <source>
        <strain evidence="4 5">ASW11-36</strain>
    </source>
</reference>
<evidence type="ECO:0000313" key="4">
    <source>
        <dbReference type="EMBL" id="MDM7859587.1"/>
    </source>
</evidence>
<dbReference type="Proteomes" id="UP001234343">
    <property type="component" value="Unassembled WGS sequence"/>
</dbReference>
<dbReference type="PANTHER" id="PTHR43656:SF2">
    <property type="entry name" value="BINDING OXIDOREDUCTASE, PUTATIVE (AFU_ORTHOLOGUE AFUA_2G08260)-RELATED"/>
    <property type="match status" value="1"/>
</dbReference>
<dbReference type="InterPro" id="IPR013785">
    <property type="entry name" value="Aldolase_TIM"/>
</dbReference>